<keyword evidence="2" id="KW-1185">Reference proteome</keyword>
<evidence type="ECO:0000313" key="2">
    <source>
        <dbReference type="Proteomes" id="UP001152561"/>
    </source>
</evidence>
<proteinExistence type="predicted"/>
<dbReference type="Proteomes" id="UP001152561">
    <property type="component" value="Unassembled WGS sequence"/>
</dbReference>
<dbReference type="AlphaFoldDB" id="A0A9Q1ME21"/>
<reference evidence="2" key="1">
    <citation type="journal article" date="2023" name="Proc. Natl. Acad. Sci. U.S.A.">
        <title>Genomic and structural basis for evolution of tropane alkaloid biosynthesis.</title>
        <authorList>
            <person name="Wanga Y.-J."/>
            <person name="Taina T."/>
            <person name="Yua J.-Y."/>
            <person name="Lia J."/>
            <person name="Xua B."/>
            <person name="Chenc J."/>
            <person name="D'Auriad J.C."/>
            <person name="Huanga J.-P."/>
            <person name="Huanga S.-X."/>
        </authorList>
    </citation>
    <scope>NUCLEOTIDE SEQUENCE [LARGE SCALE GENOMIC DNA]</scope>
    <source>
        <strain evidence="2">cv. KIB-2019</strain>
    </source>
</reference>
<sequence>MNSGQIARKVTRKKGKSIAINSDYVYLRQLRYWKESEVERSIEKVPFANRRFYEDKIKIDKLTLFTDPDFQVLEEDKRFTKVEWRI</sequence>
<gene>
    <name evidence="1" type="ORF">K7X08_013021</name>
</gene>
<comment type="caution">
    <text evidence="1">The sequence shown here is derived from an EMBL/GenBank/DDBJ whole genome shotgun (WGS) entry which is preliminary data.</text>
</comment>
<organism evidence="1 2">
    <name type="scientific">Anisodus acutangulus</name>
    <dbReference type="NCBI Taxonomy" id="402998"/>
    <lineage>
        <taxon>Eukaryota</taxon>
        <taxon>Viridiplantae</taxon>
        <taxon>Streptophyta</taxon>
        <taxon>Embryophyta</taxon>
        <taxon>Tracheophyta</taxon>
        <taxon>Spermatophyta</taxon>
        <taxon>Magnoliopsida</taxon>
        <taxon>eudicotyledons</taxon>
        <taxon>Gunneridae</taxon>
        <taxon>Pentapetalae</taxon>
        <taxon>asterids</taxon>
        <taxon>lamiids</taxon>
        <taxon>Solanales</taxon>
        <taxon>Solanaceae</taxon>
        <taxon>Solanoideae</taxon>
        <taxon>Hyoscyameae</taxon>
        <taxon>Anisodus</taxon>
    </lineage>
</organism>
<name>A0A9Q1ME21_9SOLA</name>
<dbReference type="EMBL" id="JAJAGQ010000008">
    <property type="protein sequence ID" value="KAJ8555525.1"/>
    <property type="molecule type" value="Genomic_DNA"/>
</dbReference>
<accession>A0A9Q1ME21</accession>
<protein>
    <submittedName>
        <fullName evidence="1">Uncharacterized protein</fullName>
    </submittedName>
</protein>
<evidence type="ECO:0000313" key="1">
    <source>
        <dbReference type="EMBL" id="KAJ8555525.1"/>
    </source>
</evidence>